<feature type="region of interest" description="Disordered" evidence="1">
    <location>
        <begin position="1"/>
        <end position="72"/>
    </location>
</feature>
<dbReference type="Proteomes" id="UP001341840">
    <property type="component" value="Unassembled WGS sequence"/>
</dbReference>
<proteinExistence type="predicted"/>
<keyword evidence="3" id="KW-1185">Reference proteome</keyword>
<evidence type="ECO:0000313" key="2">
    <source>
        <dbReference type="EMBL" id="MED6151785.1"/>
    </source>
</evidence>
<name>A0ABU6TSE6_9FABA</name>
<protein>
    <submittedName>
        <fullName evidence="2">Uncharacterized protein</fullName>
    </submittedName>
</protein>
<sequence length="149" mass="16589">MVEDEEAEDEDGNDAKLHRSFQNIDLLSPSPPTVEMSCRRYGDAKKRKTRSYNNGVEDVVGGKRGGEEEPSMLGDDDVRSWWSLVLILLLPGHLHHSLNIFDLIYLKGDNSDKSMSGVGPDAPPMATMFLFSTRSLAFALWASLFAEDI</sequence>
<feature type="compositionally biased region" description="Acidic residues" evidence="1">
    <location>
        <begin position="1"/>
        <end position="12"/>
    </location>
</feature>
<accession>A0ABU6TSE6</accession>
<comment type="caution">
    <text evidence="2">The sequence shown here is derived from an EMBL/GenBank/DDBJ whole genome shotgun (WGS) entry which is preliminary data.</text>
</comment>
<dbReference type="EMBL" id="JASCZI010092063">
    <property type="protein sequence ID" value="MED6151785.1"/>
    <property type="molecule type" value="Genomic_DNA"/>
</dbReference>
<evidence type="ECO:0000313" key="3">
    <source>
        <dbReference type="Proteomes" id="UP001341840"/>
    </source>
</evidence>
<reference evidence="2 3" key="1">
    <citation type="journal article" date="2023" name="Plants (Basel)">
        <title>Bridging the Gap: Combining Genomics and Transcriptomics Approaches to Understand Stylosanthes scabra, an Orphan Legume from the Brazilian Caatinga.</title>
        <authorList>
            <person name="Ferreira-Neto J.R.C."/>
            <person name="da Silva M.D."/>
            <person name="Binneck E."/>
            <person name="de Melo N.F."/>
            <person name="da Silva R.H."/>
            <person name="de Melo A.L.T.M."/>
            <person name="Pandolfi V."/>
            <person name="Bustamante F.O."/>
            <person name="Brasileiro-Vidal A.C."/>
            <person name="Benko-Iseppon A.M."/>
        </authorList>
    </citation>
    <scope>NUCLEOTIDE SEQUENCE [LARGE SCALE GENOMIC DNA]</scope>
    <source>
        <tissue evidence="2">Leaves</tissue>
    </source>
</reference>
<gene>
    <name evidence="2" type="ORF">PIB30_085762</name>
</gene>
<organism evidence="2 3">
    <name type="scientific">Stylosanthes scabra</name>
    <dbReference type="NCBI Taxonomy" id="79078"/>
    <lineage>
        <taxon>Eukaryota</taxon>
        <taxon>Viridiplantae</taxon>
        <taxon>Streptophyta</taxon>
        <taxon>Embryophyta</taxon>
        <taxon>Tracheophyta</taxon>
        <taxon>Spermatophyta</taxon>
        <taxon>Magnoliopsida</taxon>
        <taxon>eudicotyledons</taxon>
        <taxon>Gunneridae</taxon>
        <taxon>Pentapetalae</taxon>
        <taxon>rosids</taxon>
        <taxon>fabids</taxon>
        <taxon>Fabales</taxon>
        <taxon>Fabaceae</taxon>
        <taxon>Papilionoideae</taxon>
        <taxon>50 kb inversion clade</taxon>
        <taxon>dalbergioids sensu lato</taxon>
        <taxon>Dalbergieae</taxon>
        <taxon>Pterocarpus clade</taxon>
        <taxon>Stylosanthes</taxon>
    </lineage>
</organism>
<evidence type="ECO:0000256" key="1">
    <source>
        <dbReference type="SAM" id="MobiDB-lite"/>
    </source>
</evidence>